<proteinExistence type="predicted"/>
<keyword evidence="1" id="KW-0812">Transmembrane</keyword>
<keyword evidence="3" id="KW-1185">Reference proteome</keyword>
<keyword evidence="1" id="KW-0472">Membrane</keyword>
<evidence type="ECO:0000313" key="3">
    <source>
        <dbReference type="Proteomes" id="UP000275408"/>
    </source>
</evidence>
<dbReference type="Proteomes" id="UP000275408">
    <property type="component" value="Unassembled WGS sequence"/>
</dbReference>
<feature type="transmembrane region" description="Helical" evidence="1">
    <location>
        <begin position="6"/>
        <end position="25"/>
    </location>
</feature>
<evidence type="ECO:0000313" key="2">
    <source>
        <dbReference type="EMBL" id="RMX51768.1"/>
    </source>
</evidence>
<reference evidence="2 3" key="1">
    <citation type="journal article" date="2018" name="Sci. Rep.">
        <title>Comparative analysis of the Pocillopora damicornis genome highlights role of immune system in coral evolution.</title>
        <authorList>
            <person name="Cunning R."/>
            <person name="Bay R.A."/>
            <person name="Gillette P."/>
            <person name="Baker A.C."/>
            <person name="Traylor-Knowles N."/>
        </authorList>
    </citation>
    <scope>NUCLEOTIDE SEQUENCE [LARGE SCALE GENOMIC DNA]</scope>
    <source>
        <strain evidence="2">RSMAS</strain>
        <tissue evidence="2">Whole animal</tissue>
    </source>
</reference>
<protein>
    <submittedName>
        <fullName evidence="2">Uncharacterized protein</fullName>
    </submittedName>
</protein>
<organism evidence="2 3">
    <name type="scientific">Pocillopora damicornis</name>
    <name type="common">Cauliflower coral</name>
    <name type="synonym">Millepora damicornis</name>
    <dbReference type="NCBI Taxonomy" id="46731"/>
    <lineage>
        <taxon>Eukaryota</taxon>
        <taxon>Metazoa</taxon>
        <taxon>Cnidaria</taxon>
        <taxon>Anthozoa</taxon>
        <taxon>Hexacorallia</taxon>
        <taxon>Scleractinia</taxon>
        <taxon>Astrocoeniina</taxon>
        <taxon>Pocilloporidae</taxon>
        <taxon>Pocillopora</taxon>
    </lineage>
</organism>
<name>A0A3M6UEB8_POCDA</name>
<dbReference type="EMBL" id="RCHS01001719">
    <property type="protein sequence ID" value="RMX51768.1"/>
    <property type="molecule type" value="Genomic_DNA"/>
</dbReference>
<dbReference type="AlphaFoldDB" id="A0A3M6UEB8"/>
<sequence length="39" mass="4570">MTREISLVVFCHSFILYCSVIRILAQTRFCITERQSCTT</sequence>
<accession>A0A3M6UEB8</accession>
<gene>
    <name evidence="2" type="ORF">pdam_00011646</name>
</gene>
<keyword evidence="1" id="KW-1133">Transmembrane helix</keyword>
<comment type="caution">
    <text evidence="2">The sequence shown here is derived from an EMBL/GenBank/DDBJ whole genome shotgun (WGS) entry which is preliminary data.</text>
</comment>
<evidence type="ECO:0000256" key="1">
    <source>
        <dbReference type="SAM" id="Phobius"/>
    </source>
</evidence>